<organism evidence="1 2">
    <name type="scientific">Desulfoscipio geothermicus DSM 3669</name>
    <dbReference type="NCBI Taxonomy" id="1121426"/>
    <lineage>
        <taxon>Bacteria</taxon>
        <taxon>Bacillati</taxon>
        <taxon>Bacillota</taxon>
        <taxon>Clostridia</taxon>
        <taxon>Eubacteriales</taxon>
        <taxon>Desulfallaceae</taxon>
        <taxon>Desulfoscipio</taxon>
    </lineage>
</organism>
<reference evidence="2" key="1">
    <citation type="submission" date="2016-10" db="EMBL/GenBank/DDBJ databases">
        <authorList>
            <person name="Varghese N."/>
            <person name="Submissions S."/>
        </authorList>
    </citation>
    <scope>NUCLEOTIDE SEQUENCE [LARGE SCALE GENOMIC DNA]</scope>
    <source>
        <strain evidence="2">DSM 3669</strain>
    </source>
</reference>
<proteinExistence type="predicted"/>
<evidence type="ECO:0000313" key="2">
    <source>
        <dbReference type="Proteomes" id="UP000199584"/>
    </source>
</evidence>
<dbReference type="EMBL" id="FOYM01000035">
    <property type="protein sequence ID" value="SFR15367.1"/>
    <property type="molecule type" value="Genomic_DNA"/>
</dbReference>
<gene>
    <name evidence="1" type="ORF">SAMN05660706_13535</name>
</gene>
<dbReference type="Proteomes" id="UP000199584">
    <property type="component" value="Unassembled WGS sequence"/>
</dbReference>
<evidence type="ECO:0000313" key="1">
    <source>
        <dbReference type="EMBL" id="SFR15367.1"/>
    </source>
</evidence>
<accession>A0A1I6ECJ9</accession>
<name>A0A1I6ECJ9_9FIRM</name>
<dbReference type="RefSeq" id="WP_092486953.1">
    <property type="nucleotide sequence ID" value="NZ_FOYM01000035.1"/>
</dbReference>
<protein>
    <submittedName>
        <fullName evidence="1">Uncharacterized protein</fullName>
    </submittedName>
</protein>
<sequence>MSKCKNCFLGFGGNMCVSGHEPVPECEHFIQKHVCRGGLVHDHKITPDECRECAKTCKGCIEMAVAYGFVEMERVAHLLKQERRVG</sequence>
<dbReference type="AlphaFoldDB" id="A0A1I6ECJ9"/>
<keyword evidence="2" id="KW-1185">Reference proteome</keyword>
<dbReference type="STRING" id="39060.SAMN05660706_13535"/>